<dbReference type="SMART" id="SM00825">
    <property type="entry name" value="PKS_KS"/>
    <property type="match status" value="2"/>
</dbReference>
<feature type="domain" description="Ketosynthase family 3 (KS3)" evidence="14">
    <location>
        <begin position="122"/>
        <end position="546"/>
    </location>
</feature>
<dbReference type="InterPro" id="IPR036736">
    <property type="entry name" value="ACP-like_sf"/>
</dbReference>
<dbReference type="CDD" id="cd00833">
    <property type="entry name" value="PKS"/>
    <property type="match status" value="2"/>
</dbReference>
<dbReference type="Pfam" id="PF00109">
    <property type="entry name" value="ketoacyl-synt"/>
    <property type="match status" value="2"/>
</dbReference>
<comment type="caution">
    <text evidence="16">The sequence shown here is derived from an EMBL/GenBank/DDBJ whole genome shotgun (WGS) entry which is preliminary data.</text>
</comment>
<dbReference type="GO" id="GO:0016491">
    <property type="term" value="F:oxidoreductase activity"/>
    <property type="evidence" value="ECO:0007669"/>
    <property type="project" value="InterPro"/>
</dbReference>
<keyword evidence="4" id="KW-0677">Repeat</keyword>
<feature type="domain" description="Carrier" evidence="13">
    <location>
        <begin position="1702"/>
        <end position="1777"/>
    </location>
</feature>
<dbReference type="InterPro" id="IPR016035">
    <property type="entry name" value="Acyl_Trfase/lysoPLipase"/>
</dbReference>
<feature type="domain" description="PKS/mFAS DH" evidence="15">
    <location>
        <begin position="1006"/>
        <end position="1273"/>
    </location>
</feature>
<comment type="pathway">
    <text evidence="9">Antibiotic biosynthesis; erythromycin biosynthesis.</text>
</comment>
<dbReference type="EC" id="2.3.1.94" evidence="11"/>
<sequence length="3880" mass="405957">MVGQSPEFGAESAGAPTLVDELTRTPGSRRRRLREHVTALAAEVLAADGDLDPATSFVDLGLGSIAAVQLHRRLVAETGLDIAVTAVFDHPTPQALADHLLDALFGDGVDAAEVAPVVRHDDDPIAIVGMGCRFPGGVDSPRRLWQLLVDGEDVITEFPTNRGWDLDALYDDDPDKPSTSYTRHGGFLHDADELDAAFFGISPREAQAMDPQQRLLLETTWEALERAGIDPKSLRGSRTGVFVGAENQEYGPRMHEAGDGLESYLLTGTAGSVASGRLAYTFAFEGPAVTVDTACSSSLVAVHLAAQALRQGECTMALAGGVAVMSNPGGFMAFSRQRGLSPDGRCKPFAAAADGTGWSEGAGLLVLERLSDARRNGHTVYAVVRGSAVNQDGASNGLTAPNGLAQQRVIRQALASAGLAPSDVDAVEAHGTGTMLGDPIEAHALLATYGQDRSEPLWLGSVKSNLGHTQAAAGVAGIIKMVLAMRHGTLPRTLHVDEPTPHVDWSAGAVSLLTEPQPWPAADRPRRAGVSSFGISGTNAHVIVEHVPVEEVVAEFVEPVAVPVPVSGSSEPALRAQARRLIEFLSDEPDARLIDVAHSLATSRAQLSHRAAVVARDRAELASGLQALADGEPAADVVTATAGRGGLAVLFTGQGAQRVGMGRELYEAHPVFARHLDEVCAALDAHLPRPLREVMWSAEPSLLDQTVYAQPALFAIEVALYRLASSWGVRPDFVAGHSVGELAAAHVAGVLSLADAAAMVAARGRLMQALPSDGAMVAIEATEEEILPLLTGGLSIAAVNSPSSVVVSGDEDEALALAARFADRRTRRLSVSHAFHSHLMDPMLAEFRWIARVMTYSAPSIPIVSNLTGRVVTAEEICAPEYWVRHAREAVRFADGVRYLVEQGVSTFLEVGPDGVLSGMGQQCVDAETDVMFTPVLRAERSETRTAAAALARLHVRGAELDWAGVFAGGRRIDLPTYAFQRQRFWLDGSMRDGDAAGLGLRAADHPLLGAAVALPDSDGVVLTGRLSPRTHPWLADHAVLGSVLLPGTAFVELAIRAGDEVGCGQVAELTLSAPLVLPSRGGVALRVVVGGSDGSGDREVSIYSRADEDQPWTLHATGLLRPSSTVDFVATGEWPPAGAEPVDLSTFYADLAEAGYGYGPVFQGLHTAWRRDGVVFAEVELPAGDAGKFGLHPALLDAALHASSLLDRDHGVLLPFSWQGVSLHATGAAKLRVRLESVGDGVVSLALADPTGAPVADVESLVMRPVSTEQLSASGVLHDSLFHTEWTTVPMPAVVDAVSVGAGLPEAGAVPDVVAVALGEDAGVHEALALLQTWLAEERFAESRLALVTRGLVHAAVWGLVRSAQAENPGRIVLVDVDEDTDLVAAAVATGEPEIAVRGGQLTTRRLARVPVSARTGATVLNGTALITGGTGALGALIARHLVTKHGVRHLVLTSRRGLDSPGAAALVEELSALGASVAVEACDAADREALRTVLANLEHPLTAVVHTAGVLDDGVIGSLTPERLDAVLRPKALAAQHLHELTSGLDLAAFVLFSSDAGVFGGPGQANYAAANTFLDGLAQRRRAMGLPATSLTWGLWKQRSGMTAHLSDADLARMRRAGALPLPTELGLALFDLALETELPVLTPVNLDLAAVRAAGEVPALLRGLVRPATVRRAASRDLGDRQAFADRIAAMPSDAREAFALDLVRRTVAVVLGHGGVGGVPADQPFKEIGFDSLTAVELRNRLTETTGVRLPATLIFDYPTPAALARGLVTDFVGRSVETSMARRVALDDDPIVIVGASCRYPGGVRSPEDLWELVVSGRDGITEFPDNRGWDVAGLYDPDPEKHGKSYVREGGFLHDAAQFDAGFFGISPREALAMDPQQRLLLEVSWETFERAGIDPGAVRGEAIGVFAGVMYGDYAARVRDIPQDVADFVGNGNAYSVASGRVAYTFGFEGPAVTVDTACSSSLVTLHLAAQALRQGECTMALAGGVTVMSTPDTFVDFSRQRGLARDGRCKSFAAAADGTGWGEGVGMVLLERLSDARRNGHQVLAVVRGSAVNQDGASNGLTAPNGPSQQRVIRAALANAGLSTADVDVVEAHGTGTRLGDPIEAQAVLATYGQDRSEPLWLGSLKSNIGHTQAAAGVGGVIKMVMALRHGVMPPTLNVDEPTPAVDWTAGSVELLTESRPWPSVDRPRRAGVSSFGISGTNAHVIIEQAPVVALSTVEDAPVGVVPWVLSGRSAEALREQAGSLTQFVAERPELRPADIGYSLATTRSVFPHRAVVVGADREQLLAGLALVVDDESVAASSASPVFVFPGQGSQWVGMAVELAAQSPVFAAALADCEKALAPFVDWSLTEALGSAELLERVDVVQPVLFSVMVSLARLWESVGVRPGAVLGHSQGEIAAACVAGVLSLDDAARVVALRSQAIGRVLSGRGGMGSVAASFEQVSGWIGRFDGLSVAAVNGPSAVVVSGDAAELAELVAWCEGEGVRARVIPVDYASHSAVVAELEAELLEALAPITPRSASVPFFSTVTGDWVDGSELSAQYWYTNLRETVRFAPAVEALVGQDFGVFVEVSAHPVLVSAIEGAEAVGTLRRDDGGWDRFLTSAGEAFARGVAVDWASVFPEGLSVVDLPTYAFQHQRFWLEDAGLVSDVTSAGLGSTGHPLLAAAVELVDSDGVVLTGRLSSRTHPWLVDHAVSGTVLLPGTAFVELAVRAGDEVGCGHVDELTLVAPLVLGDGVVLRVVVGGADESGRRQLTVYSRAGDGLPWVCHATGVVSAGAPAPTFDLTAWPPPGAEALSVDGFYESAADQGYGYGPVFQGLRAVWRRGDEVFAEVALPEGAEVTGFGLHPALADAVLHASILSGNDEGVLLPFSWNGITLHASGATVVRARLAPAGDNAVSIQIADNAGAPVATVESLALRAISADQLATPSGALDSMYRIDWTELAGTDAPTPSWAVLGDNSLGLTDVPVHADFTELDTAPEYVITALPTRPDGDLSSSVHETLHSTLALVRNWLADTRFERSRLVVVTRGAVSTEPGEHITDLVAAPVWGLVRSAQAENPDRLVLVDIDGGIEGLDSGLASGEPEFALRGGSVRARRLARVSEQDSLTAPVDKPWRLDVTASGTLANLDLVEAPDMLDPLAEGEIRIEVRAAGLNFRDVVTALGMVHVNEIMGGEAAGVVAEVGPGVTDLAVGDRVVGLFTGAFGPLATTHRDYLAPLPTGWSFADAAAVPVIYVTALFGLVDLADLQSGQRILIHAGAGGVGMAAVQLAQHYGAEVFATASPAKWDVLRSLGLDDDHIASSRDLGFEEKFLAVTDGAGVDVVLNSLAREYVDASLRLLVGGGHFLEMGKTDIRPADQIAAEYPGVSYAAYNLPDFDRGRTQEMLVEILALFEKGVLSAIPVTAWDVRRAPEAFRFMSQARHVGKIVLTVPRGLNPEGTALITGGVGTLGGLVARHLVDQGVRHLVLTGRRGLESPGAAELVTELTELGASVDVVACDVSDRAAVERVLAGVPVEHPLTAVVHAAGVLDDGLVNSLTPDRLDKVLRPKVDAAVHLHELTLDCDLAAFVVFSSAAGVLGESGQGNYAAANTFLDALVEHRRGLGLPGVSLAWGFWEQRSGMTAHLSDADVERIKRSGTLPLSSELGLELFDHGVASAWSALVPIKLDVAALRSAGEVPSVLRGLVRATARRAVQAVAAEAGGQSLADKLLTLAPAECERLVLDLVRRNVAGVLGYDGANTVEPTRAFKEIGFDSLTAVELRNRLNTATGLRLPTTLVFDYATPAALTRYLISELLPEGHVVAESDGDSREAQLRATLATIPLATLRDAGVLDALLTIAGLGEEAAEPEDTGSIDAMDAASLVQLALAAGADQS</sequence>
<dbReference type="GO" id="GO:0031177">
    <property type="term" value="F:phosphopantetheine binding"/>
    <property type="evidence" value="ECO:0007669"/>
    <property type="project" value="InterPro"/>
</dbReference>
<dbReference type="InterPro" id="IPR001227">
    <property type="entry name" value="Ac_transferase_dom_sf"/>
</dbReference>
<dbReference type="InterPro" id="IPR055123">
    <property type="entry name" value="SpnB-like_Rossmann"/>
</dbReference>
<dbReference type="InterPro" id="IPR013968">
    <property type="entry name" value="PKS_KR"/>
</dbReference>
<evidence type="ECO:0000259" key="15">
    <source>
        <dbReference type="PROSITE" id="PS52019"/>
    </source>
</evidence>
<evidence type="ECO:0000256" key="7">
    <source>
        <dbReference type="ARBA" id="ARBA00052442"/>
    </source>
</evidence>
<dbReference type="PROSITE" id="PS00012">
    <property type="entry name" value="PHOSPHOPANTETHEINE"/>
    <property type="match status" value="2"/>
</dbReference>
<comment type="subunit">
    <text evidence="10">Homodimer. Erythronolide synthase is composed of EryAI, EryAII and EryAIII multimodular (2 modules) polypeptides each coding for a functional synthase subunit which participates in 2 of the six FAS-like elongation steps required for formation of the polyketide. Module 1, 2, 3, 4, 5, and 6 participating in biosynthesis steps 1, 2, 3, 4, 5, and 6, respectively.</text>
</comment>
<organism evidence="16 17">
    <name type="scientific">Kutzneria kofuensis</name>
    <dbReference type="NCBI Taxonomy" id="103725"/>
    <lineage>
        <taxon>Bacteria</taxon>
        <taxon>Bacillati</taxon>
        <taxon>Actinomycetota</taxon>
        <taxon>Actinomycetes</taxon>
        <taxon>Pseudonocardiales</taxon>
        <taxon>Pseudonocardiaceae</taxon>
        <taxon>Kutzneria</taxon>
    </lineage>
</organism>
<dbReference type="InterPro" id="IPR036291">
    <property type="entry name" value="NAD(P)-bd_dom_sf"/>
</dbReference>
<keyword evidence="3 16" id="KW-0808">Transferase</keyword>
<evidence type="ECO:0000256" key="2">
    <source>
        <dbReference type="ARBA" id="ARBA00022553"/>
    </source>
</evidence>
<dbReference type="SUPFAM" id="SSF52151">
    <property type="entry name" value="FabD/lysophospholipase-like"/>
    <property type="match status" value="2"/>
</dbReference>
<feature type="region of interest" description="N-terminal hotdog fold" evidence="12">
    <location>
        <begin position="2669"/>
        <end position="2789"/>
    </location>
</feature>
<dbReference type="InterPro" id="IPR016039">
    <property type="entry name" value="Thiolase-like"/>
</dbReference>
<dbReference type="InterPro" id="IPR009081">
    <property type="entry name" value="PP-bd_ACP"/>
</dbReference>
<keyword evidence="2" id="KW-0597">Phosphoprotein</keyword>
<dbReference type="Pfam" id="PF08240">
    <property type="entry name" value="ADH_N"/>
    <property type="match status" value="1"/>
</dbReference>
<feature type="domain" description="Carrier" evidence="13">
    <location>
        <begin position="28"/>
        <end position="104"/>
    </location>
</feature>
<dbReference type="FunFam" id="1.10.1200.10:FF:000007">
    <property type="entry name" value="Probable polyketide synthase pks17"/>
    <property type="match status" value="2"/>
</dbReference>
<evidence type="ECO:0000256" key="4">
    <source>
        <dbReference type="ARBA" id="ARBA00022737"/>
    </source>
</evidence>
<dbReference type="Gene3D" id="3.40.50.11460">
    <property type="match status" value="1"/>
</dbReference>
<dbReference type="PROSITE" id="PS00606">
    <property type="entry name" value="KS3_1"/>
    <property type="match status" value="2"/>
</dbReference>
<dbReference type="GO" id="GO:0004315">
    <property type="term" value="F:3-oxoacyl-[acyl-carrier-protein] synthase activity"/>
    <property type="evidence" value="ECO:0007669"/>
    <property type="project" value="InterPro"/>
</dbReference>
<dbReference type="InterPro" id="IPR049551">
    <property type="entry name" value="PKS_DH_C"/>
</dbReference>
<dbReference type="FunFam" id="3.40.50.720:FF:000209">
    <property type="entry name" value="Polyketide synthase Pks12"/>
    <property type="match status" value="1"/>
</dbReference>
<dbReference type="Pfam" id="PF02801">
    <property type="entry name" value="Ketoacyl-synt_C"/>
    <property type="match status" value="2"/>
</dbReference>
<feature type="region of interest" description="C-terminal hotdog fold" evidence="12">
    <location>
        <begin position="2801"/>
        <end position="2935"/>
    </location>
</feature>
<dbReference type="SUPFAM" id="SSF50129">
    <property type="entry name" value="GroES-like"/>
    <property type="match status" value="1"/>
</dbReference>
<evidence type="ECO:0000259" key="13">
    <source>
        <dbReference type="PROSITE" id="PS50075"/>
    </source>
</evidence>
<dbReference type="InterPro" id="IPR014030">
    <property type="entry name" value="Ketoacyl_synth_N"/>
</dbReference>
<dbReference type="SMART" id="SM00827">
    <property type="entry name" value="PKS_AT"/>
    <property type="match status" value="2"/>
</dbReference>
<dbReference type="Gene3D" id="3.40.366.10">
    <property type="entry name" value="Malonyl-Coenzyme A Acyl Carrier Protein, domain 2"/>
    <property type="match status" value="2"/>
</dbReference>
<dbReference type="InterPro" id="IPR020807">
    <property type="entry name" value="PKS_DH"/>
</dbReference>
<accession>A0A7W9KF97</accession>
<evidence type="ECO:0000256" key="3">
    <source>
        <dbReference type="ARBA" id="ARBA00022679"/>
    </source>
</evidence>
<dbReference type="InterPro" id="IPR032821">
    <property type="entry name" value="PKS_assoc"/>
</dbReference>
<dbReference type="Gene3D" id="3.90.180.10">
    <property type="entry name" value="Medium-chain alcohol dehydrogenases, catalytic domain"/>
    <property type="match status" value="1"/>
</dbReference>
<dbReference type="InterPro" id="IPR050091">
    <property type="entry name" value="PKS_NRPS_Biosynth_Enz"/>
</dbReference>
<keyword evidence="17" id="KW-1185">Reference proteome</keyword>
<protein>
    <recommendedName>
        <fullName evidence="11">6-deoxyerythronolide-B synthase</fullName>
        <ecNumber evidence="11">2.3.1.94</ecNumber>
    </recommendedName>
</protein>
<dbReference type="InterPro" id="IPR014031">
    <property type="entry name" value="Ketoacyl_synth_C"/>
</dbReference>
<dbReference type="SUPFAM" id="SSF47336">
    <property type="entry name" value="ACP-like"/>
    <property type="match status" value="3"/>
</dbReference>
<dbReference type="PANTHER" id="PTHR43775">
    <property type="entry name" value="FATTY ACID SYNTHASE"/>
    <property type="match status" value="1"/>
</dbReference>
<dbReference type="GO" id="GO:0047879">
    <property type="term" value="F:erythronolide synthase activity"/>
    <property type="evidence" value="ECO:0007669"/>
    <property type="project" value="UniProtKB-EC"/>
</dbReference>
<dbReference type="InterPro" id="IPR042104">
    <property type="entry name" value="PKS_dehydratase_sf"/>
</dbReference>
<dbReference type="PROSITE" id="PS50075">
    <property type="entry name" value="CARRIER"/>
    <property type="match status" value="3"/>
</dbReference>
<evidence type="ECO:0000256" key="11">
    <source>
        <dbReference type="ARBA" id="ARBA00066981"/>
    </source>
</evidence>
<dbReference type="Proteomes" id="UP000585638">
    <property type="component" value="Unassembled WGS sequence"/>
</dbReference>
<name>A0A7W9KF97_9PSEU</name>
<dbReference type="CDD" id="cd08956">
    <property type="entry name" value="KR_3_FAS_SDR_x"/>
    <property type="match status" value="2"/>
</dbReference>
<dbReference type="InterPro" id="IPR013154">
    <property type="entry name" value="ADH-like_N"/>
</dbReference>
<keyword evidence="6" id="KW-0012">Acyltransferase</keyword>
<dbReference type="InterPro" id="IPR018201">
    <property type="entry name" value="Ketoacyl_synth_AS"/>
</dbReference>
<evidence type="ECO:0000256" key="12">
    <source>
        <dbReference type="PROSITE-ProRule" id="PRU01363"/>
    </source>
</evidence>
<evidence type="ECO:0000259" key="14">
    <source>
        <dbReference type="PROSITE" id="PS52004"/>
    </source>
</evidence>
<proteinExistence type="predicted"/>
<feature type="domain" description="Carrier" evidence="13">
    <location>
        <begin position="3726"/>
        <end position="3801"/>
    </location>
</feature>
<dbReference type="InterPro" id="IPR020806">
    <property type="entry name" value="PKS_PP-bd"/>
</dbReference>
<dbReference type="SMART" id="SM00829">
    <property type="entry name" value="PKS_ER"/>
    <property type="match status" value="1"/>
</dbReference>
<feature type="domain" description="PKS/mFAS DH" evidence="15">
    <location>
        <begin position="2669"/>
        <end position="2935"/>
    </location>
</feature>
<comment type="function">
    <text evidence="8">Involved in the biosynthesis of antibiotic erythromycin via the biosynthesis of its aglycone precursor, 6-deoxyerythronolide B (6-dEB).</text>
</comment>
<dbReference type="SUPFAM" id="SSF51735">
    <property type="entry name" value="NAD(P)-binding Rossmann-fold domains"/>
    <property type="match status" value="5"/>
</dbReference>
<evidence type="ECO:0000256" key="9">
    <source>
        <dbReference type="ARBA" id="ARBA00060622"/>
    </source>
</evidence>
<dbReference type="SMART" id="SM00826">
    <property type="entry name" value="PKS_DH"/>
    <property type="match status" value="2"/>
</dbReference>
<dbReference type="InterPro" id="IPR049900">
    <property type="entry name" value="PKS_mFAS_DH"/>
</dbReference>
<dbReference type="CDD" id="cd05195">
    <property type="entry name" value="enoyl_red"/>
    <property type="match status" value="1"/>
</dbReference>
<dbReference type="SMART" id="SM00822">
    <property type="entry name" value="PKS_KR"/>
    <property type="match status" value="2"/>
</dbReference>
<keyword evidence="1" id="KW-0596">Phosphopantetheine</keyword>
<evidence type="ECO:0000256" key="8">
    <source>
        <dbReference type="ARBA" id="ARBA00060158"/>
    </source>
</evidence>
<feature type="active site" description="Proton acceptor; for dehydratase activity" evidence="12">
    <location>
        <position position="1038"/>
    </location>
</feature>
<comment type="catalytic activity">
    <reaction evidence="7">
        <text>6 (S)-methylmalonyl-CoA + propanoyl-CoA + 6 NADPH + 12 H(+) = 6-deoxyerythronolide B + 6 CO2 + 6 NADP(+) + 7 CoA + H2O</text>
        <dbReference type="Rhea" id="RHEA:23068"/>
        <dbReference type="ChEBI" id="CHEBI:15377"/>
        <dbReference type="ChEBI" id="CHEBI:15378"/>
        <dbReference type="ChEBI" id="CHEBI:16089"/>
        <dbReference type="ChEBI" id="CHEBI:16526"/>
        <dbReference type="ChEBI" id="CHEBI:57287"/>
        <dbReference type="ChEBI" id="CHEBI:57327"/>
        <dbReference type="ChEBI" id="CHEBI:57392"/>
        <dbReference type="ChEBI" id="CHEBI:57783"/>
        <dbReference type="ChEBI" id="CHEBI:58349"/>
        <dbReference type="EC" id="2.3.1.94"/>
    </reaction>
</comment>
<gene>
    <name evidence="16" type="ORF">BJ998_002521</name>
</gene>
<dbReference type="GO" id="GO:0004312">
    <property type="term" value="F:fatty acid synthase activity"/>
    <property type="evidence" value="ECO:0007669"/>
    <property type="project" value="TreeGrafter"/>
</dbReference>
<dbReference type="PROSITE" id="PS52019">
    <property type="entry name" value="PKS_MFAS_DH"/>
    <property type="match status" value="2"/>
</dbReference>
<keyword evidence="5" id="KW-0511">Multifunctional enzyme</keyword>
<dbReference type="Gene3D" id="3.30.70.3290">
    <property type="match status" value="2"/>
</dbReference>
<dbReference type="InterPro" id="IPR014043">
    <property type="entry name" value="Acyl_transferase_dom"/>
</dbReference>
<feature type="domain" description="Ketosynthase family 3 (KS3)" evidence="14">
    <location>
        <begin position="1794"/>
        <end position="2218"/>
    </location>
</feature>
<feature type="region of interest" description="N-terminal hotdog fold" evidence="12">
    <location>
        <begin position="1006"/>
        <end position="1128"/>
    </location>
</feature>
<dbReference type="SMART" id="SM00823">
    <property type="entry name" value="PKS_PP"/>
    <property type="match status" value="3"/>
</dbReference>
<evidence type="ECO:0000256" key="6">
    <source>
        <dbReference type="ARBA" id="ARBA00023315"/>
    </source>
</evidence>
<dbReference type="Gene3D" id="3.40.50.720">
    <property type="entry name" value="NAD(P)-binding Rossmann-like Domain"/>
    <property type="match status" value="2"/>
</dbReference>
<dbReference type="Pfam" id="PF00698">
    <property type="entry name" value="Acyl_transf_1"/>
    <property type="match status" value="2"/>
</dbReference>
<dbReference type="Gene3D" id="3.10.129.110">
    <property type="entry name" value="Polyketide synthase dehydratase"/>
    <property type="match status" value="2"/>
</dbReference>
<dbReference type="EMBL" id="JACHIR010000001">
    <property type="protein sequence ID" value="MBB5891325.1"/>
    <property type="molecule type" value="Genomic_DNA"/>
</dbReference>
<dbReference type="RefSeq" id="WP_184861353.1">
    <property type="nucleotide sequence ID" value="NZ_BAAAWY010000031.1"/>
</dbReference>
<dbReference type="GO" id="GO:0006633">
    <property type="term" value="P:fatty acid biosynthetic process"/>
    <property type="evidence" value="ECO:0007669"/>
    <property type="project" value="InterPro"/>
</dbReference>
<dbReference type="InterPro" id="IPR020843">
    <property type="entry name" value="ER"/>
</dbReference>
<dbReference type="SMART" id="SM01294">
    <property type="entry name" value="PKS_PP_betabranch"/>
    <property type="match status" value="3"/>
</dbReference>
<dbReference type="InterPro" id="IPR020841">
    <property type="entry name" value="PKS_Beta-ketoAc_synthase_dom"/>
</dbReference>
<dbReference type="InterPro" id="IPR006162">
    <property type="entry name" value="Ppantetheine_attach_site"/>
</dbReference>
<dbReference type="FunFam" id="3.40.47.10:FF:000019">
    <property type="entry name" value="Polyketide synthase type I"/>
    <property type="match status" value="2"/>
</dbReference>
<dbReference type="PROSITE" id="PS52004">
    <property type="entry name" value="KS3_2"/>
    <property type="match status" value="2"/>
</dbReference>
<dbReference type="SUPFAM" id="SSF53901">
    <property type="entry name" value="Thiolase-like"/>
    <property type="match status" value="2"/>
</dbReference>
<feature type="region of interest" description="C-terminal hotdog fold" evidence="12">
    <location>
        <begin position="1140"/>
        <end position="1273"/>
    </location>
</feature>
<dbReference type="Gene3D" id="3.40.47.10">
    <property type="match status" value="2"/>
</dbReference>
<dbReference type="Pfam" id="PF21089">
    <property type="entry name" value="PKS_DH_N"/>
    <property type="match status" value="2"/>
</dbReference>
<dbReference type="Gene3D" id="1.10.1200.10">
    <property type="entry name" value="ACP-like"/>
    <property type="match status" value="3"/>
</dbReference>
<evidence type="ECO:0000256" key="1">
    <source>
        <dbReference type="ARBA" id="ARBA00022450"/>
    </source>
</evidence>
<feature type="active site" description="Proton donor; for dehydratase activity" evidence="12">
    <location>
        <position position="2860"/>
    </location>
</feature>
<dbReference type="SUPFAM" id="SSF55048">
    <property type="entry name" value="Probable ACP-binding domain of malonyl-CoA ACP transacylase"/>
    <property type="match status" value="2"/>
</dbReference>
<reference evidence="16 17" key="1">
    <citation type="submission" date="2020-08" db="EMBL/GenBank/DDBJ databases">
        <title>Sequencing the genomes of 1000 actinobacteria strains.</title>
        <authorList>
            <person name="Klenk H.-P."/>
        </authorList>
    </citation>
    <scope>NUCLEOTIDE SEQUENCE [LARGE SCALE GENOMIC DNA]</scope>
    <source>
        <strain evidence="16 17">DSM 43851</strain>
    </source>
</reference>
<dbReference type="Pfam" id="PF14765">
    <property type="entry name" value="PS-DH"/>
    <property type="match status" value="2"/>
</dbReference>
<dbReference type="PANTHER" id="PTHR43775:SF51">
    <property type="entry name" value="INACTIVE PHENOLPHTHIOCEROL SYNTHESIS POLYKETIDE SYNTHASE TYPE I PKS1-RELATED"/>
    <property type="match status" value="1"/>
</dbReference>
<dbReference type="Pfam" id="PF16197">
    <property type="entry name" value="KAsynt_C_assoc"/>
    <property type="match status" value="2"/>
</dbReference>
<feature type="active site" description="Proton acceptor; for dehydratase activity" evidence="12">
    <location>
        <position position="2701"/>
    </location>
</feature>
<feature type="active site" description="Proton donor; for dehydratase activity" evidence="12">
    <location>
        <position position="1198"/>
    </location>
</feature>
<dbReference type="FunFam" id="3.40.366.10:FF:000002">
    <property type="entry name" value="Probable polyketide synthase 2"/>
    <property type="match status" value="2"/>
</dbReference>
<evidence type="ECO:0000256" key="10">
    <source>
        <dbReference type="ARBA" id="ARBA00063272"/>
    </source>
</evidence>
<dbReference type="Pfam" id="PF22953">
    <property type="entry name" value="SpnB_Rossmann"/>
    <property type="match status" value="2"/>
</dbReference>
<evidence type="ECO:0000313" key="16">
    <source>
        <dbReference type="EMBL" id="MBB5891325.1"/>
    </source>
</evidence>
<dbReference type="Pfam" id="PF00550">
    <property type="entry name" value="PP-binding"/>
    <property type="match status" value="3"/>
</dbReference>
<dbReference type="Pfam" id="PF13602">
    <property type="entry name" value="ADH_zinc_N_2"/>
    <property type="match status" value="1"/>
</dbReference>
<dbReference type="InterPro" id="IPR011032">
    <property type="entry name" value="GroES-like_sf"/>
</dbReference>
<dbReference type="InterPro" id="IPR016036">
    <property type="entry name" value="Malonyl_transacylase_ACP-bd"/>
</dbReference>
<dbReference type="Pfam" id="PF08659">
    <property type="entry name" value="KR"/>
    <property type="match status" value="2"/>
</dbReference>
<dbReference type="InterPro" id="IPR049552">
    <property type="entry name" value="PKS_DH_N"/>
</dbReference>
<evidence type="ECO:0000313" key="17">
    <source>
        <dbReference type="Proteomes" id="UP000585638"/>
    </source>
</evidence>
<dbReference type="FunFam" id="3.90.180.10:FF:000032">
    <property type="entry name" value="Probable polyketide synthase pks1"/>
    <property type="match status" value="1"/>
</dbReference>
<dbReference type="InterPro" id="IPR057326">
    <property type="entry name" value="KR_dom"/>
</dbReference>
<evidence type="ECO:0000256" key="5">
    <source>
        <dbReference type="ARBA" id="ARBA00023268"/>
    </source>
</evidence>